<dbReference type="AlphaFoldDB" id="A0A3P6D3G3"/>
<evidence type="ECO:0000313" key="1">
    <source>
        <dbReference type="EMBL" id="VDD21510.1"/>
    </source>
</evidence>
<sequence>MEIVRRGWNKVSSGNGSLVSDRIRACREELFKWKRSEDCNTKKCILQIRRDVEVEIAKHRPNSDQMLELKVELEKTYREEETYWKEKSKNTWLQDGD</sequence>
<reference evidence="1" key="1">
    <citation type="submission" date="2018-11" db="EMBL/GenBank/DDBJ databases">
        <authorList>
            <consortium name="Genoscope - CEA"/>
            <person name="William W."/>
        </authorList>
    </citation>
    <scope>NUCLEOTIDE SEQUENCE</scope>
</reference>
<gene>
    <name evidence="1" type="ORF">BOLC2T07774H</name>
</gene>
<dbReference type="EMBL" id="LR031874">
    <property type="protein sequence ID" value="VDD21510.1"/>
    <property type="molecule type" value="Genomic_DNA"/>
</dbReference>
<organism evidence="1">
    <name type="scientific">Brassica oleracea</name>
    <name type="common">Wild cabbage</name>
    <dbReference type="NCBI Taxonomy" id="3712"/>
    <lineage>
        <taxon>Eukaryota</taxon>
        <taxon>Viridiplantae</taxon>
        <taxon>Streptophyta</taxon>
        <taxon>Embryophyta</taxon>
        <taxon>Tracheophyta</taxon>
        <taxon>Spermatophyta</taxon>
        <taxon>Magnoliopsida</taxon>
        <taxon>eudicotyledons</taxon>
        <taxon>Gunneridae</taxon>
        <taxon>Pentapetalae</taxon>
        <taxon>rosids</taxon>
        <taxon>malvids</taxon>
        <taxon>Brassicales</taxon>
        <taxon>Brassicaceae</taxon>
        <taxon>Brassiceae</taxon>
        <taxon>Brassica</taxon>
    </lineage>
</organism>
<name>A0A3P6D3G3_BRAOL</name>
<protein>
    <submittedName>
        <fullName evidence="1">Uncharacterized protein</fullName>
    </submittedName>
</protein>
<accession>A0A3P6D3G3</accession>
<proteinExistence type="predicted"/>